<dbReference type="InterPro" id="IPR051992">
    <property type="entry name" value="OxStress_Response_Reg"/>
</dbReference>
<name>A0A8X8W7H7_SALSN</name>
<comment type="subcellular location">
    <subcellularLocation>
        <location evidence="1">Nucleus</location>
    </subcellularLocation>
</comment>
<dbReference type="PANTHER" id="PTHR33172">
    <property type="entry name" value="OS08G0516900 PROTEIN"/>
    <property type="match status" value="1"/>
</dbReference>
<keyword evidence="4" id="KW-1185">Reference proteome</keyword>
<accession>A0A8X8W7H7</accession>
<dbReference type="Proteomes" id="UP000298416">
    <property type="component" value="Unassembled WGS sequence"/>
</dbReference>
<dbReference type="EMBL" id="PNBA02000020">
    <property type="protein sequence ID" value="KAG6389329.1"/>
    <property type="molecule type" value="Genomic_DNA"/>
</dbReference>
<dbReference type="GO" id="GO:0006950">
    <property type="term" value="P:response to stress"/>
    <property type="evidence" value="ECO:0007669"/>
    <property type="project" value="UniProtKB-ARBA"/>
</dbReference>
<evidence type="ECO:0000313" key="4">
    <source>
        <dbReference type="Proteomes" id="UP000298416"/>
    </source>
</evidence>
<dbReference type="PANTHER" id="PTHR33172:SF96">
    <property type="entry name" value="PROTEIN OXIDATIVE STRESS 3 LIKE 3"/>
    <property type="match status" value="1"/>
</dbReference>
<protein>
    <submittedName>
        <fullName evidence="3">Uncharacterized protein</fullName>
    </submittedName>
</protein>
<evidence type="ECO:0000256" key="2">
    <source>
        <dbReference type="ARBA" id="ARBA00023242"/>
    </source>
</evidence>
<evidence type="ECO:0000256" key="1">
    <source>
        <dbReference type="ARBA" id="ARBA00004123"/>
    </source>
</evidence>
<reference evidence="3" key="2">
    <citation type="submission" date="2020-08" db="EMBL/GenBank/DDBJ databases">
        <title>Plant Genome Project.</title>
        <authorList>
            <person name="Zhang R.-G."/>
        </authorList>
    </citation>
    <scope>NUCLEOTIDE SEQUENCE</scope>
    <source>
        <strain evidence="3">Huo1</strain>
        <tissue evidence="3">Leaf</tissue>
    </source>
</reference>
<evidence type="ECO:0000313" key="3">
    <source>
        <dbReference type="EMBL" id="KAG6389329.1"/>
    </source>
</evidence>
<proteinExistence type="predicted"/>
<keyword evidence="2" id="KW-0539">Nucleus</keyword>
<dbReference type="GO" id="GO:0005634">
    <property type="term" value="C:nucleus"/>
    <property type="evidence" value="ECO:0007669"/>
    <property type="project" value="UniProtKB-SubCell"/>
</dbReference>
<dbReference type="AlphaFoldDB" id="A0A8X8W7H7"/>
<gene>
    <name evidence="3" type="ORF">SASPL_150797</name>
</gene>
<dbReference type="OrthoDB" id="691484at2759"/>
<comment type="caution">
    <text evidence="3">The sequence shown here is derived from an EMBL/GenBank/DDBJ whole genome shotgun (WGS) entry which is preliminary data.</text>
</comment>
<reference evidence="3" key="1">
    <citation type="submission" date="2018-01" db="EMBL/GenBank/DDBJ databases">
        <authorList>
            <person name="Mao J.F."/>
        </authorList>
    </citation>
    <scope>NUCLEOTIDE SEQUENCE</scope>
    <source>
        <strain evidence="3">Huo1</strain>
        <tissue evidence="3">Leaf</tissue>
    </source>
</reference>
<organism evidence="3">
    <name type="scientific">Salvia splendens</name>
    <name type="common">Scarlet sage</name>
    <dbReference type="NCBI Taxonomy" id="180675"/>
    <lineage>
        <taxon>Eukaryota</taxon>
        <taxon>Viridiplantae</taxon>
        <taxon>Streptophyta</taxon>
        <taxon>Embryophyta</taxon>
        <taxon>Tracheophyta</taxon>
        <taxon>Spermatophyta</taxon>
        <taxon>Magnoliopsida</taxon>
        <taxon>eudicotyledons</taxon>
        <taxon>Gunneridae</taxon>
        <taxon>Pentapetalae</taxon>
        <taxon>asterids</taxon>
        <taxon>lamiids</taxon>
        <taxon>Lamiales</taxon>
        <taxon>Lamiaceae</taxon>
        <taxon>Nepetoideae</taxon>
        <taxon>Mentheae</taxon>
        <taxon>Salviinae</taxon>
        <taxon>Salvia</taxon>
        <taxon>Salvia subgen. Calosphace</taxon>
        <taxon>core Calosphace</taxon>
    </lineage>
</organism>
<sequence>MPTRAMCKADIEEERLSEEKKVMFNDVIVKEAEEFKDVRNKEGSYHAMEDLEEALPIRRGLSRFYTGKSRSFANLADAFKIKDIQELAKPDYFHICKMRKQRKNMLAPRIDGGSISKRPTTSATNLALAVAMSNSESECNSP</sequence>